<gene>
    <name evidence="1" type="ORF">GXW79_14980</name>
</gene>
<name>A0AAF1KKD6_9PROT</name>
<organism evidence="1 2">
    <name type="scientific">Plastoroseomonas arctica</name>
    <dbReference type="NCBI Taxonomy" id="1509237"/>
    <lineage>
        <taxon>Bacteria</taxon>
        <taxon>Pseudomonadati</taxon>
        <taxon>Pseudomonadota</taxon>
        <taxon>Alphaproteobacteria</taxon>
        <taxon>Acetobacterales</taxon>
        <taxon>Acetobacteraceae</taxon>
        <taxon>Plastoroseomonas</taxon>
    </lineage>
</organism>
<accession>A0AAF1KKD6</accession>
<reference evidence="1" key="1">
    <citation type="submission" date="2020-01" db="EMBL/GenBank/DDBJ databases">
        <authorList>
            <person name="Rat A."/>
        </authorList>
    </citation>
    <scope>NUCLEOTIDE SEQUENCE</scope>
    <source>
        <strain evidence="1">LMG 28251</strain>
    </source>
</reference>
<protein>
    <submittedName>
        <fullName evidence="1">Uncharacterized protein</fullName>
    </submittedName>
</protein>
<proteinExistence type="predicted"/>
<dbReference type="AlphaFoldDB" id="A0AAF1KKD6"/>
<comment type="caution">
    <text evidence="1">The sequence shown here is derived from an EMBL/GenBank/DDBJ whole genome shotgun (WGS) entry which is preliminary data.</text>
</comment>
<evidence type="ECO:0000313" key="1">
    <source>
        <dbReference type="EMBL" id="MBR0656385.1"/>
    </source>
</evidence>
<sequence length="782" mass="81947">MTPAPVPAVVAAPLQPEVAPPPVAPTGRGIRILVAGRSIALPSPSGTGIAVFRRGGAVLAVFDVPGALDLAGLRDDPTFGEARSWMLPDGAVLLLPLPVGMTVEPRREGETWVLEVEAVDATRRSGQRRRPIMAEAEPGPPARLVIGIEGGSRVLAMEDPETGSPLLIGTLIVPGQAHGSAWRLPEFEVLSTRQGAAILARSDRVALRSLPGRFTLSVPGGSMRIAMPGGLDLSAEAVRLTRLLDLPALSVSGLLDRLRSQQSSIATSLPLARGGTRRDTAETLLAMGMPHEAQAMAALALQEDPRMRGDARLLLAYGASALLAGRIGDAAAIEDARIPASDEVLVWRGLLAAARGDAGLAASGITPGMALLFTYPEALRQRLLPMAALALAESDAVPATRRLLAALPETPAYAYARARLSETEGEAAEAARQYAALTESADRPARARAMRRLAELRLVAGEIDARSAAEALDRAIFSWRGDADELALRLRVATLRRAAGEPRIAFDLLRETASLFPEHAPRLRPDIAASLAEAILREPPVAAVALFELHRDLLPTGAEGAETLALLAERLVAMELPQRAIALLQEAAERASTREGRARHGTRMAVLRLAERDAAGALAALDATSLPELPPPLMTARALLRARALAASGERGAAATLLATVGAEGRTTLAAILAEAQDWTGAAAALGEHLAEVLPPGDAAFDPSLRREVARLAAFHALASETVALAGLAARVAGRMGEGPVAELFALLVADPMRGIADARRLGRELDLFRALPGRLSAQGLF</sequence>
<dbReference type="Proteomes" id="UP001196068">
    <property type="component" value="Unassembled WGS sequence"/>
</dbReference>
<reference evidence="1" key="2">
    <citation type="journal article" date="2021" name="Syst. Appl. Microbiol.">
        <title>Roseomonas hellenica sp. nov., isolated from roots of wild-growing Alkanna tinctoria.</title>
        <authorList>
            <person name="Rat A."/>
            <person name="Naranjo H.D."/>
            <person name="Lebbe L."/>
            <person name="Cnockaert M."/>
            <person name="Krigas N."/>
            <person name="Grigoriadou K."/>
            <person name="Maloupa E."/>
            <person name="Willems A."/>
        </authorList>
    </citation>
    <scope>NUCLEOTIDE SEQUENCE</scope>
    <source>
        <strain evidence="1">LMG 28251</strain>
    </source>
</reference>
<evidence type="ECO:0000313" key="2">
    <source>
        <dbReference type="Proteomes" id="UP001196068"/>
    </source>
</evidence>
<keyword evidence="2" id="KW-1185">Reference proteome</keyword>
<dbReference type="EMBL" id="JAAEDH010000018">
    <property type="protein sequence ID" value="MBR0656385.1"/>
    <property type="molecule type" value="Genomic_DNA"/>
</dbReference>